<gene>
    <name evidence="1" type="ORF">FBZ96_102534</name>
</gene>
<accession>A0A560E457</accession>
<name>A0A560E457_9BRAD</name>
<dbReference type="InterPro" id="IPR007487">
    <property type="entry name" value="ABC_transpt-TYRBP-like"/>
</dbReference>
<dbReference type="EMBL" id="VITK01000002">
    <property type="protein sequence ID" value="TWB04060.1"/>
    <property type="molecule type" value="Genomic_DNA"/>
</dbReference>
<keyword evidence="2" id="KW-1185">Reference proteome</keyword>
<evidence type="ECO:0000313" key="1">
    <source>
        <dbReference type="EMBL" id="TWB04060.1"/>
    </source>
</evidence>
<reference evidence="1 2" key="1">
    <citation type="submission" date="2019-06" db="EMBL/GenBank/DDBJ databases">
        <title>Genomic Encyclopedia of Type Strains, Phase IV (KMG-V): Genome sequencing to study the core and pangenomes of soil and plant-associated prokaryotes.</title>
        <authorList>
            <person name="Whitman W."/>
        </authorList>
    </citation>
    <scope>NUCLEOTIDE SEQUENCE [LARGE SCALE GENOMIC DNA]</scope>
    <source>
        <strain evidence="1 2">BR 510</strain>
    </source>
</reference>
<protein>
    <submittedName>
        <fullName evidence="1">Putative ABC transport system substrate-binding protein</fullName>
    </submittedName>
</protein>
<dbReference type="PANTHER" id="PTHR35271:SF1">
    <property type="entry name" value="ABC TRANSPORTER, SUBSTRATE-BINDING LIPOPROTEIN"/>
    <property type="match status" value="1"/>
</dbReference>
<organism evidence="1 2">
    <name type="scientific">Bradyrhizobium stylosanthis</name>
    <dbReference type="NCBI Taxonomy" id="1803665"/>
    <lineage>
        <taxon>Bacteria</taxon>
        <taxon>Pseudomonadati</taxon>
        <taxon>Pseudomonadota</taxon>
        <taxon>Alphaproteobacteria</taxon>
        <taxon>Hyphomicrobiales</taxon>
        <taxon>Nitrobacteraceae</taxon>
        <taxon>Bradyrhizobium</taxon>
    </lineage>
</organism>
<dbReference type="Proteomes" id="UP000319949">
    <property type="component" value="Unassembled WGS sequence"/>
</dbReference>
<dbReference type="CDD" id="cd06325">
    <property type="entry name" value="PBP1_ABC_unchar_transporter"/>
    <property type="match status" value="1"/>
</dbReference>
<comment type="caution">
    <text evidence="1">The sequence shown here is derived from an EMBL/GenBank/DDBJ whole genome shotgun (WGS) entry which is preliminary data.</text>
</comment>
<dbReference type="Gene3D" id="3.40.50.2300">
    <property type="match status" value="2"/>
</dbReference>
<dbReference type="Pfam" id="PF04392">
    <property type="entry name" value="ABC_sub_bind"/>
    <property type="match status" value="1"/>
</dbReference>
<sequence length="272" mass="29212">MAFVEGRNLTFEYRGADDRLDQLPSLVADLVQRRVAVIVALSGPAISAAKAATASIPIIFFTGFDPQASGFVKSLNRPGGNATGVSILAPELTLKRLELLHELVPAAKTIAFLHTQTDIKSEDAFQKNSQQAAETIGVSWLFLNVASPSDLDQSFAKAEGDGAGAVIVNSGAVFLNNRRKIIELAARHRLPAMYFIRQYATEGGLISYGPNYADAYRQVGEIVGRVLKGEKPEDLPVRQVTKIELVINAKTAKSLGLTLPVALLALADEVIE</sequence>
<evidence type="ECO:0000313" key="2">
    <source>
        <dbReference type="Proteomes" id="UP000319949"/>
    </source>
</evidence>
<proteinExistence type="predicted"/>
<dbReference type="AlphaFoldDB" id="A0A560E457"/>
<dbReference type="PANTHER" id="PTHR35271">
    <property type="entry name" value="ABC TRANSPORTER, SUBSTRATE-BINDING LIPOPROTEIN-RELATED"/>
    <property type="match status" value="1"/>
</dbReference>